<keyword evidence="3" id="KW-1185">Reference proteome</keyword>
<feature type="region of interest" description="Disordered" evidence="1">
    <location>
        <begin position="993"/>
        <end position="1013"/>
    </location>
</feature>
<dbReference type="Proteomes" id="UP000593562">
    <property type="component" value="Unassembled WGS sequence"/>
</dbReference>
<evidence type="ECO:0000256" key="1">
    <source>
        <dbReference type="SAM" id="MobiDB-lite"/>
    </source>
</evidence>
<accession>A0A7J7DA89</accession>
<dbReference type="GO" id="GO:0045892">
    <property type="term" value="P:negative regulation of DNA-templated transcription"/>
    <property type="evidence" value="ECO:0007669"/>
    <property type="project" value="InterPro"/>
</dbReference>
<proteinExistence type="predicted"/>
<dbReference type="FunCoup" id="A0A7J7DA89">
    <property type="interactions" value="1994"/>
</dbReference>
<comment type="caution">
    <text evidence="2">The sequence shown here is derived from an EMBL/GenBank/DDBJ whole genome shotgun (WGS) entry which is preliminary data.</text>
</comment>
<evidence type="ECO:0000313" key="2">
    <source>
        <dbReference type="EMBL" id="KAF5743270.1"/>
    </source>
</evidence>
<sequence length="1013" mass="111572">MQKRHNPDGTVAFRARCSGSGNFCEPACGQVEHADRNLNCMASIHVVETCSKGKETSADSQLTELMTACGTAEEDDETLNANKRHATRHPSVESEECDCTSSENVAIPIGNNLRDHHHDKAITLHRRKTRMVRLLTELLCEKGDADSNHFRKEESSSNAISDDADTLSAPQGMVTIQGNVQSTGANRKFPRDEGWRSTSTRFLDNTYKIVGVLKGDTETKNAIAGPELEKDLVSGMSLQSGTKSNVSKYRTGKTPIICKKRNGRTHFLDECQPLGPSRMEVPRKIQDETGVGYEGNVDADFSFKLAHSAFVGREMDLFPLPDQRAKGKSTSCEKKSKVHQSVDWKASLITWSTGMPKEGPSMRKDVQIMPTVPASVPFQSAQLPATDRGLDLASDVEGHHFGFSSNKASYGAPFCEEKHSHPYLVESGDLSLLQKKDFSNASNGKKNIKIHEHSSKKDTDRAENGSEQVAVDDVPMEIVELMAKNQYERCLPDAENDKIPIDLDDLTRTLQTRDFDKPCSSGAFSSFQGEEGHKQKPYAKNGRNGTITRCEIVGSAKQKSADNLYQADKNHLTMRQLGQTQTLIGSKAFLQHPEEQSSGFQYSAGSSSRQHVSENCKWIEDMVEKRPPNASCWQTFGPCNKSPGVPWQSKEGANIWPSILPNNSPFRYNVPQKHAVTSTDIDLLSHCPGTLHKGNPNGERDMNYFNQKAARVGKHKKNCGSKSIGRTHAENLFACRHGAMKLQHKMSGSLDLYANESIPAMHLLSLMDAGLQSSKPISMDVNPKFLKKPLMPHDSQPDFSGLESVVRSPSYDYYSKNKFPENSREPVPTFPTDGAPASLFQHDRSSKKAANFPGEGSWKSRENKKRKASTSYAQNKSCGPHKSLSTGGGFGTGSGSVPVCCKQKMFLGISDPMVFPSRFRGMQGSTKSMVEAPCATGTVRPVNRSSETEVCSTNRNPADFSLPEAGNLYTIGGEDLKFRAAVTHVNRSGLEKFDGRKRQPETPGMKQLVRHRA</sequence>
<dbReference type="GO" id="GO:0048367">
    <property type="term" value="P:shoot system development"/>
    <property type="evidence" value="ECO:0007669"/>
    <property type="project" value="InterPro"/>
</dbReference>
<dbReference type="PANTHER" id="PTHR35504">
    <property type="entry name" value="PROTEIN EMBRYONIC FLOWER 1"/>
    <property type="match status" value="1"/>
</dbReference>
<dbReference type="GO" id="GO:0009910">
    <property type="term" value="P:negative regulation of flower development"/>
    <property type="evidence" value="ECO:0007669"/>
    <property type="project" value="InterPro"/>
</dbReference>
<evidence type="ECO:0008006" key="4">
    <source>
        <dbReference type="Google" id="ProtNLM"/>
    </source>
</evidence>
<dbReference type="EMBL" id="JAAARO010000009">
    <property type="protein sequence ID" value="KAF5743270.1"/>
    <property type="molecule type" value="Genomic_DNA"/>
</dbReference>
<feature type="region of interest" description="Disordered" evidence="1">
    <location>
        <begin position="523"/>
        <end position="542"/>
    </location>
</feature>
<feature type="region of interest" description="Disordered" evidence="1">
    <location>
        <begin position="817"/>
        <end position="882"/>
    </location>
</feature>
<name>A0A7J7DA89_TRIWF</name>
<evidence type="ECO:0000313" key="3">
    <source>
        <dbReference type="Proteomes" id="UP000593562"/>
    </source>
</evidence>
<protein>
    <recommendedName>
        <fullName evidence="4">Protein EMBRYONIC FLOWER 1-like</fullName>
    </recommendedName>
</protein>
<reference evidence="2 3" key="1">
    <citation type="journal article" date="2020" name="Nat. Commun.">
        <title>Genome of Tripterygium wilfordii and identification of cytochrome P450 involved in triptolide biosynthesis.</title>
        <authorList>
            <person name="Tu L."/>
            <person name="Su P."/>
            <person name="Zhang Z."/>
            <person name="Gao L."/>
            <person name="Wang J."/>
            <person name="Hu T."/>
            <person name="Zhou J."/>
            <person name="Zhang Y."/>
            <person name="Zhao Y."/>
            <person name="Liu Y."/>
            <person name="Song Y."/>
            <person name="Tong Y."/>
            <person name="Lu Y."/>
            <person name="Yang J."/>
            <person name="Xu C."/>
            <person name="Jia M."/>
            <person name="Peters R.J."/>
            <person name="Huang L."/>
            <person name="Gao W."/>
        </authorList>
    </citation>
    <scope>NUCLEOTIDE SEQUENCE [LARGE SCALE GENOMIC DNA]</scope>
    <source>
        <strain evidence="3">cv. XIE 37</strain>
        <tissue evidence="2">Leaf</tissue>
    </source>
</reference>
<gene>
    <name evidence="2" type="ORF">HS088_TW09G01336</name>
</gene>
<dbReference type="AlphaFoldDB" id="A0A7J7DA89"/>
<dbReference type="PANTHER" id="PTHR35504:SF1">
    <property type="entry name" value="PROTEIN EMBRYONIC FLOWER 1"/>
    <property type="match status" value="1"/>
</dbReference>
<feature type="compositionally biased region" description="Basic and acidic residues" evidence="1">
    <location>
        <begin position="449"/>
        <end position="464"/>
    </location>
</feature>
<dbReference type="InParanoid" id="A0A7J7DA89"/>
<organism evidence="2 3">
    <name type="scientific">Tripterygium wilfordii</name>
    <name type="common">Thunder God vine</name>
    <dbReference type="NCBI Taxonomy" id="458696"/>
    <lineage>
        <taxon>Eukaryota</taxon>
        <taxon>Viridiplantae</taxon>
        <taxon>Streptophyta</taxon>
        <taxon>Embryophyta</taxon>
        <taxon>Tracheophyta</taxon>
        <taxon>Spermatophyta</taxon>
        <taxon>Magnoliopsida</taxon>
        <taxon>eudicotyledons</taxon>
        <taxon>Gunneridae</taxon>
        <taxon>Pentapetalae</taxon>
        <taxon>rosids</taxon>
        <taxon>fabids</taxon>
        <taxon>Celastrales</taxon>
        <taxon>Celastraceae</taxon>
        <taxon>Tripterygium</taxon>
    </lineage>
</organism>
<dbReference type="InterPro" id="IPR034583">
    <property type="entry name" value="EMF1"/>
</dbReference>
<feature type="region of interest" description="Disordered" evidence="1">
    <location>
        <begin position="442"/>
        <end position="470"/>
    </location>
</feature>